<name>A0A841J7Y2_9SPHN</name>
<evidence type="ECO:0000256" key="1">
    <source>
        <dbReference type="SAM" id="MobiDB-lite"/>
    </source>
</evidence>
<keyword evidence="3" id="KW-1185">Reference proteome</keyword>
<proteinExistence type="predicted"/>
<evidence type="ECO:0000313" key="2">
    <source>
        <dbReference type="EMBL" id="MBB6124635.1"/>
    </source>
</evidence>
<protein>
    <recommendedName>
        <fullName evidence="4">PAS domain-containing protein</fullName>
    </recommendedName>
</protein>
<comment type="caution">
    <text evidence="2">The sequence shown here is derived from an EMBL/GenBank/DDBJ whole genome shotgun (WGS) entry which is preliminary data.</text>
</comment>
<reference evidence="2 3" key="1">
    <citation type="submission" date="2020-08" db="EMBL/GenBank/DDBJ databases">
        <title>Genomic Encyclopedia of Type Strains, Phase IV (KMG-IV): sequencing the most valuable type-strain genomes for metagenomic binning, comparative biology and taxonomic classification.</title>
        <authorList>
            <person name="Goeker M."/>
        </authorList>
    </citation>
    <scope>NUCLEOTIDE SEQUENCE [LARGE SCALE GENOMIC DNA]</scope>
    <source>
        <strain evidence="2 3">DSM 102255</strain>
    </source>
</reference>
<feature type="compositionally biased region" description="Acidic residues" evidence="1">
    <location>
        <begin position="222"/>
        <end position="231"/>
    </location>
</feature>
<evidence type="ECO:0008006" key="4">
    <source>
        <dbReference type="Google" id="ProtNLM"/>
    </source>
</evidence>
<feature type="compositionally biased region" description="Polar residues" evidence="1">
    <location>
        <begin position="195"/>
        <end position="209"/>
    </location>
</feature>
<dbReference type="EMBL" id="JACIJP010000003">
    <property type="protein sequence ID" value="MBB6124635.1"/>
    <property type="molecule type" value="Genomic_DNA"/>
</dbReference>
<sequence length="548" mass="59058">MDNVQGQDNIAADDAYDYGAIEAPPVIGAAERRMHVRAYNYWVSLLGHRAFPSIEDLSPEDVSDFGPNSVLLDFSLGIEDPAIIYLGSALREQCGVTGPVERTSDVPARSLLTRLTDHYLQIIANAAPVGFEAEFTNQRGAEILYRGILMPFSSDNETIDFIYGVVSWKELASQSETDALGAEMAQALRLAPHGASTTPVWADSPSATSDLPDVDFPRSSYDDADSDGEAEEPMLLGSDMIEDAAPAAADEDDFGFDITTEESGQPVDPAATTTLDLTELESEAADGSSDQDADELVLDELMADFDDINDIMDLDVEDILPDDDAGNGGLTLVSAGQTPDIGDVLDVREADDDLDHALDLARQSAIEARETDARSRAALYRAISLAYDFSLAARNRADDYAALLERTGIVATERSPTTAIVKLVFGADYEKTRLAEYALALDYATGEGLRKGDLGRQLAFYQGGLKGLVRDVRIARRQGEVRPTRSLERAKRKLAKAKPIAIVDLPVDEQGMAVVVARREADGSLSILGALAPDDKVAQQTMIAACRK</sequence>
<dbReference type="RefSeq" id="WP_246351953.1">
    <property type="nucleotide sequence ID" value="NZ_JACIJP010000003.1"/>
</dbReference>
<organism evidence="2 3">
    <name type="scientific">Sphingobium subterraneum</name>
    <dbReference type="NCBI Taxonomy" id="627688"/>
    <lineage>
        <taxon>Bacteria</taxon>
        <taxon>Pseudomonadati</taxon>
        <taxon>Pseudomonadota</taxon>
        <taxon>Alphaproteobacteria</taxon>
        <taxon>Sphingomonadales</taxon>
        <taxon>Sphingomonadaceae</taxon>
        <taxon>Sphingobium</taxon>
    </lineage>
</organism>
<feature type="region of interest" description="Disordered" evidence="1">
    <location>
        <begin position="195"/>
        <end position="231"/>
    </location>
</feature>
<dbReference type="Proteomes" id="UP000552700">
    <property type="component" value="Unassembled WGS sequence"/>
</dbReference>
<accession>A0A841J7Y2</accession>
<gene>
    <name evidence="2" type="ORF">FHS92_002380</name>
</gene>
<evidence type="ECO:0000313" key="3">
    <source>
        <dbReference type="Proteomes" id="UP000552700"/>
    </source>
</evidence>
<dbReference type="AlphaFoldDB" id="A0A841J7Y2"/>